<dbReference type="InterPro" id="IPR029063">
    <property type="entry name" value="SAM-dependent_MTases_sf"/>
</dbReference>
<keyword evidence="3" id="KW-1185">Reference proteome</keyword>
<dbReference type="Pfam" id="PF08241">
    <property type="entry name" value="Methyltransf_11"/>
    <property type="match status" value="1"/>
</dbReference>
<protein>
    <submittedName>
        <fullName evidence="2">Methyltransferase domain-containing protein</fullName>
    </submittedName>
</protein>
<dbReference type="Gene3D" id="3.40.50.150">
    <property type="entry name" value="Vaccinia Virus protein VP39"/>
    <property type="match status" value="1"/>
</dbReference>
<organism evidence="2 3">
    <name type="scientific">Streptomyces himalayensis subsp. aureolus</name>
    <dbReference type="NCBI Taxonomy" id="2758039"/>
    <lineage>
        <taxon>Bacteria</taxon>
        <taxon>Bacillati</taxon>
        <taxon>Actinomycetota</taxon>
        <taxon>Actinomycetes</taxon>
        <taxon>Kitasatosporales</taxon>
        <taxon>Streptomycetaceae</taxon>
        <taxon>Streptomyces</taxon>
        <taxon>Streptomyces himalayensis</taxon>
    </lineage>
</organism>
<dbReference type="GO" id="GO:0032259">
    <property type="term" value="P:methylation"/>
    <property type="evidence" value="ECO:0007669"/>
    <property type="project" value="UniProtKB-KW"/>
</dbReference>
<comment type="caution">
    <text evidence="2">The sequence shown here is derived from an EMBL/GenBank/DDBJ whole genome shotgun (WGS) entry which is preliminary data.</text>
</comment>
<reference evidence="2 3" key="1">
    <citation type="submission" date="2020-07" db="EMBL/GenBank/DDBJ databases">
        <title>Streptomyces isolated from Indian soil.</title>
        <authorList>
            <person name="Mandal S."/>
            <person name="Maiti P.K."/>
        </authorList>
    </citation>
    <scope>NUCLEOTIDE SEQUENCE [LARGE SCALE GENOMIC DNA]</scope>
    <source>
        <strain evidence="2 3">PSKA54</strain>
    </source>
</reference>
<evidence type="ECO:0000313" key="2">
    <source>
        <dbReference type="EMBL" id="MBA4861205.1"/>
    </source>
</evidence>
<name>A0A7W2CYG2_9ACTN</name>
<accession>A0A7W2CYG2</accession>
<dbReference type="PANTHER" id="PTHR43591">
    <property type="entry name" value="METHYLTRANSFERASE"/>
    <property type="match status" value="1"/>
</dbReference>
<dbReference type="Proteomes" id="UP000586976">
    <property type="component" value="Unassembled WGS sequence"/>
</dbReference>
<feature type="domain" description="Methyltransferase type 11" evidence="1">
    <location>
        <begin position="51"/>
        <end position="141"/>
    </location>
</feature>
<dbReference type="GO" id="GO:0008757">
    <property type="term" value="F:S-adenosylmethionine-dependent methyltransferase activity"/>
    <property type="evidence" value="ECO:0007669"/>
    <property type="project" value="InterPro"/>
</dbReference>
<proteinExistence type="predicted"/>
<dbReference type="InterPro" id="IPR013216">
    <property type="entry name" value="Methyltransf_11"/>
</dbReference>
<sequence length="274" mass="28728">MGEEVTVFDENERLIWAGRAHAYADTFARLCAHPVPVLLDAAAVGDGVRVLDVGTGPGAAAAAACARGAKVTAVDAEPSMVRLAAQSVPKADVRLAALPDLPFADGEFDAVVANFVLNHVGRPRAAVAELRRITRASGRVALTIWAAPPAAGQTLIGRAMEAAGVTRPDHLPALDPLEDFPRTPDGLAELLRAADLREVHCELLTWNHTATAEDWWAGPASGVACIGHLLTSQPPYVIAEAKRHYDLLSGEFAGSDGMLSLPHAALLAHGRMAS</sequence>
<evidence type="ECO:0000313" key="3">
    <source>
        <dbReference type="Proteomes" id="UP000586976"/>
    </source>
</evidence>
<gene>
    <name evidence="2" type="ORF">H1V43_07365</name>
</gene>
<evidence type="ECO:0000259" key="1">
    <source>
        <dbReference type="Pfam" id="PF08241"/>
    </source>
</evidence>
<dbReference type="CDD" id="cd02440">
    <property type="entry name" value="AdoMet_MTases"/>
    <property type="match status" value="1"/>
</dbReference>
<keyword evidence="2" id="KW-0808">Transferase</keyword>
<dbReference type="AlphaFoldDB" id="A0A7W2CYG2"/>
<dbReference type="SUPFAM" id="SSF53335">
    <property type="entry name" value="S-adenosyl-L-methionine-dependent methyltransferases"/>
    <property type="match status" value="1"/>
</dbReference>
<keyword evidence="2" id="KW-0489">Methyltransferase</keyword>
<dbReference type="EMBL" id="JACEQY010000005">
    <property type="protein sequence ID" value="MBA4861205.1"/>
    <property type="molecule type" value="Genomic_DNA"/>
</dbReference>